<accession>A0ABS4EY73</accession>
<evidence type="ECO:0000256" key="1">
    <source>
        <dbReference type="SAM" id="MobiDB-lite"/>
    </source>
</evidence>
<reference evidence="4 5" key="1">
    <citation type="submission" date="2021-03" db="EMBL/GenBank/DDBJ databases">
        <title>Genomic Encyclopedia of Type Strains, Phase IV (KMG-IV): sequencing the most valuable type-strain genomes for metagenomic binning, comparative biology and taxonomic classification.</title>
        <authorList>
            <person name="Goeker M."/>
        </authorList>
    </citation>
    <scope>NUCLEOTIDE SEQUENCE [LARGE SCALE GENOMIC DNA]</scope>
    <source>
        <strain evidence="4 5">DSM 3984</strain>
    </source>
</reference>
<dbReference type="Gene3D" id="3.40.33.10">
    <property type="entry name" value="CAP"/>
    <property type="match status" value="1"/>
</dbReference>
<name>A0ABS4EY73_9CLOT</name>
<dbReference type="PANTHER" id="PTHR31157">
    <property type="entry name" value="SCP DOMAIN-CONTAINING PROTEIN"/>
    <property type="match status" value="1"/>
</dbReference>
<dbReference type="InterPro" id="IPR014044">
    <property type="entry name" value="CAP_dom"/>
</dbReference>
<dbReference type="CDD" id="cd05379">
    <property type="entry name" value="CAP_bacterial"/>
    <property type="match status" value="1"/>
</dbReference>
<gene>
    <name evidence="4" type="ORF">J2Z53_000532</name>
</gene>
<dbReference type="PANTHER" id="PTHR31157:SF1">
    <property type="entry name" value="SCP DOMAIN-CONTAINING PROTEIN"/>
    <property type="match status" value="1"/>
</dbReference>
<dbReference type="Proteomes" id="UP000783390">
    <property type="component" value="Unassembled WGS sequence"/>
</dbReference>
<evidence type="ECO:0000313" key="5">
    <source>
        <dbReference type="Proteomes" id="UP000783390"/>
    </source>
</evidence>
<dbReference type="InterPro" id="IPR035940">
    <property type="entry name" value="CAP_sf"/>
</dbReference>
<dbReference type="RefSeq" id="WP_234925752.1">
    <property type="nucleotide sequence ID" value="NZ_JAGGJZ010000001.1"/>
</dbReference>
<sequence>MKQKLIAMLITTTLLGGVGATAYASANTDDSLSNCKTSIECNKDNITNNREQAQNCNINYEKVSPLSLQKDGYLNRECISYFRGISKNLRQLIYGQIDFNNLNSYGENESLVQNNKENNDSKKVEDRKKTLNNKKVSKVDKRTKTVQNKEENSNRSQTLKNTSNAKTAINSSDKFMEQVQIMIFKKVNEERKKAGIPELSYNNTMEKYAKIKSQDMGDRKYFDHKDPEGNLITVKMKGDGVNYRAWGENIAYIGGVSDANELANQFMTNWMNSPGHRANILSNNFSSIGVGVYKTGNTVYATQEFYR</sequence>
<feature type="compositionally biased region" description="Basic and acidic residues" evidence="1">
    <location>
        <begin position="141"/>
        <end position="153"/>
    </location>
</feature>
<dbReference type="SUPFAM" id="SSF55797">
    <property type="entry name" value="PR-1-like"/>
    <property type="match status" value="1"/>
</dbReference>
<proteinExistence type="predicted"/>
<evidence type="ECO:0000259" key="3">
    <source>
        <dbReference type="Pfam" id="PF00188"/>
    </source>
</evidence>
<keyword evidence="5" id="KW-1185">Reference proteome</keyword>
<feature type="region of interest" description="Disordered" evidence="1">
    <location>
        <begin position="141"/>
        <end position="169"/>
    </location>
</feature>
<comment type="caution">
    <text evidence="4">The sequence shown here is derived from an EMBL/GenBank/DDBJ whole genome shotgun (WGS) entry which is preliminary data.</text>
</comment>
<feature type="signal peptide" evidence="2">
    <location>
        <begin position="1"/>
        <end position="24"/>
    </location>
</feature>
<organism evidence="4 5">
    <name type="scientific">Clostridium moniliforme</name>
    <dbReference type="NCBI Taxonomy" id="39489"/>
    <lineage>
        <taxon>Bacteria</taxon>
        <taxon>Bacillati</taxon>
        <taxon>Bacillota</taxon>
        <taxon>Clostridia</taxon>
        <taxon>Eubacteriales</taxon>
        <taxon>Clostridiaceae</taxon>
        <taxon>Clostridium</taxon>
    </lineage>
</organism>
<feature type="compositionally biased region" description="Polar residues" evidence="1">
    <location>
        <begin position="154"/>
        <end position="169"/>
    </location>
</feature>
<dbReference type="Pfam" id="PF00188">
    <property type="entry name" value="CAP"/>
    <property type="match status" value="1"/>
</dbReference>
<dbReference type="EMBL" id="JAGGJZ010000001">
    <property type="protein sequence ID" value="MBP1888953.1"/>
    <property type="molecule type" value="Genomic_DNA"/>
</dbReference>
<protein>
    <submittedName>
        <fullName evidence="4">Uncharacterized protein YkwD</fullName>
    </submittedName>
</protein>
<evidence type="ECO:0000313" key="4">
    <source>
        <dbReference type="EMBL" id="MBP1888953.1"/>
    </source>
</evidence>
<evidence type="ECO:0000256" key="2">
    <source>
        <dbReference type="SAM" id="SignalP"/>
    </source>
</evidence>
<feature type="domain" description="SCP" evidence="3">
    <location>
        <begin position="186"/>
        <end position="305"/>
    </location>
</feature>
<keyword evidence="2" id="KW-0732">Signal</keyword>
<feature type="chain" id="PRO_5046230130" evidence="2">
    <location>
        <begin position="25"/>
        <end position="307"/>
    </location>
</feature>